<feature type="domain" description="Transcription regulator PadR N-terminal" evidence="1">
    <location>
        <begin position="14"/>
        <end position="82"/>
    </location>
</feature>
<dbReference type="SUPFAM" id="SSF46785">
    <property type="entry name" value="Winged helix' DNA-binding domain"/>
    <property type="match status" value="1"/>
</dbReference>
<protein>
    <submittedName>
        <fullName evidence="2">PadR family transcriptional regulator</fullName>
    </submittedName>
</protein>
<reference evidence="2" key="1">
    <citation type="submission" date="2019-11" db="EMBL/GenBank/DDBJ databases">
        <title>Characterization of Clostridium perfringens isolates from swine manure treated agricultural soils.</title>
        <authorList>
            <person name="Wushke S.T."/>
        </authorList>
    </citation>
    <scope>NUCLEOTIDE SEQUENCE</scope>
    <source>
        <strain evidence="2">X62</strain>
    </source>
</reference>
<dbReference type="InterPro" id="IPR005149">
    <property type="entry name" value="Tscrpt_reg_PadR_N"/>
</dbReference>
<evidence type="ECO:0000313" key="3">
    <source>
        <dbReference type="Proteomes" id="UP001288944"/>
    </source>
</evidence>
<dbReference type="PANTHER" id="PTHR33169:SF14">
    <property type="entry name" value="TRANSCRIPTIONAL REGULATOR RV3488"/>
    <property type="match status" value="1"/>
</dbReference>
<organism evidence="2 3">
    <name type="scientific">Clostridium perfringens</name>
    <dbReference type="NCBI Taxonomy" id="1502"/>
    <lineage>
        <taxon>Bacteria</taxon>
        <taxon>Bacillati</taxon>
        <taxon>Bacillota</taxon>
        <taxon>Clostridia</taxon>
        <taxon>Eubacteriales</taxon>
        <taxon>Clostridiaceae</taxon>
        <taxon>Clostridium</taxon>
    </lineage>
</organism>
<dbReference type="InterPro" id="IPR036388">
    <property type="entry name" value="WH-like_DNA-bd_sf"/>
</dbReference>
<evidence type="ECO:0000313" key="2">
    <source>
        <dbReference type="EMBL" id="MDZ7544084.1"/>
    </source>
</evidence>
<gene>
    <name evidence="2" type="ORF">GNF83_23565</name>
</gene>
<dbReference type="AlphaFoldDB" id="A0AAW9KN70"/>
<sequence length="107" mass="12522">MAFQLGAALLDACVLAVLSREDTYGYILTQNVRQIMSISESTLYPVLRRLQKDECLTTYDQAYQGRNRRYYKITEKGKQVLSEYLGQWEEYKKNVDKVLLERGTKNE</sequence>
<dbReference type="Pfam" id="PF03551">
    <property type="entry name" value="PadR"/>
    <property type="match status" value="1"/>
</dbReference>
<comment type="caution">
    <text evidence="2">The sequence shown here is derived from an EMBL/GenBank/DDBJ whole genome shotgun (WGS) entry which is preliminary data.</text>
</comment>
<dbReference type="InterPro" id="IPR052509">
    <property type="entry name" value="Metal_resp_DNA-bind_regulator"/>
</dbReference>
<proteinExistence type="predicted"/>
<dbReference type="EMBL" id="WNUR01002019">
    <property type="protein sequence ID" value="MDZ7544084.1"/>
    <property type="molecule type" value="Genomic_DNA"/>
</dbReference>
<dbReference type="Proteomes" id="UP001288944">
    <property type="component" value="Unassembled WGS sequence"/>
</dbReference>
<dbReference type="PANTHER" id="PTHR33169">
    <property type="entry name" value="PADR-FAMILY TRANSCRIPTIONAL REGULATOR"/>
    <property type="match status" value="1"/>
</dbReference>
<name>A0AAW9KN70_CLOPF</name>
<dbReference type="Gene3D" id="1.10.10.10">
    <property type="entry name" value="Winged helix-like DNA-binding domain superfamily/Winged helix DNA-binding domain"/>
    <property type="match status" value="1"/>
</dbReference>
<dbReference type="InterPro" id="IPR036390">
    <property type="entry name" value="WH_DNA-bd_sf"/>
</dbReference>
<accession>A0AAW9KN70</accession>
<evidence type="ECO:0000259" key="1">
    <source>
        <dbReference type="Pfam" id="PF03551"/>
    </source>
</evidence>